<comment type="caution">
    <text evidence="2">The sequence shown here is derived from an EMBL/GenBank/DDBJ whole genome shotgun (WGS) entry which is preliminary data.</text>
</comment>
<dbReference type="Proteomes" id="UP001149165">
    <property type="component" value="Unassembled WGS sequence"/>
</dbReference>
<keyword evidence="3" id="KW-1185">Reference proteome</keyword>
<sequence length="995" mass="114138">MSTLSDELTQDIDKRYDVVRAELQFLTRQAKPGFDAVEIEEWARTVTELLKIHPHEVSKATREMYLWAVTNLPTRDLIEKFVRQLPWLISVWTKAYEGSCPIETLQVVFRKYTTNLDPEVFYTYFGERLNPPVYYPTLKEAESTRDRLAGNIFEKARTLEKLMAHYGETIRHRWIKRRKKGERERILSDNWRETYNHDELELRGTEEISKEDRTDIAMLLGWKPLVKEGSHHQWPYISLKALAEKETANNFIFMLHSRANNPPSTFWAIDTHSAALTSRTGSEYICWMNTHGMLLAGNHDAESYGRIVPYDEAMQYGGGVQFFSGIRAMKMQSRLYDFLVGCCADLLGDTTMKELEKLPKTPETPQSISSELTRGSYRDAPYYRMPTVLQDINDVIDLVDQRHLLAINNLISLRDDPAFFHSSLHELATHAPEALNQRQNGRIKTNKEYGKTRFWKRAVCCLTFLSIGLPLLWGNLARSLRDLQEAFAEEPDIVRNLQVQGQLNLPPRLRTAFLNLKVDLDDAVKLLVELTYEAASCSPPIRPNFYGEKSAKGPDDYNLLSSEWQPVCGSPMPLSEVSLRLNWGAIMQSLHILRGTKTAVHESEILVELERRMDTNDGQAMRETLNNYVWGKFSDALLVMQCFIQVYRFQPWAGSSDFILGDAPMSGDGEQRGPGNVSRILLLEREVMQAFEKDSLASFAEYFTTSNFKYSPSDFLKKDKVLTLEMRRIERELDVFWSKVDDALKGKIGEAWDISPDDVFPRPSKLRFRTPQYEPPKKEVTAKGKGKGKGKSKGRKPEKSTDPSSSGKDSVGKESNGKKRPRYELQEGVGYTEYSLQGLPPITTGRSFLTSAHKKIKTRPDPSDDLPQDQAPEAAPQEPEQPIVQFELSEASLMVVPHLWHTRKPDGSKYTHDEIKDLDWREFCVFMTEIRFIWGEGEWGSMAHFDPPANLTQWRISIHRPHPSPTFEGSSKPREIGRRLTEHYGLEPKSFVEKG</sequence>
<accession>A0A9W9EUT0</accession>
<dbReference type="PANTHER" id="PTHR40788:SF2">
    <property type="entry name" value="CLR5 DOMAIN-CONTAINING PROTEIN"/>
    <property type="match status" value="1"/>
</dbReference>
<feature type="region of interest" description="Disordered" evidence="1">
    <location>
        <begin position="853"/>
        <end position="880"/>
    </location>
</feature>
<dbReference type="EMBL" id="JAPQKH010000007">
    <property type="protein sequence ID" value="KAJ5088358.1"/>
    <property type="molecule type" value="Genomic_DNA"/>
</dbReference>
<evidence type="ECO:0000256" key="1">
    <source>
        <dbReference type="SAM" id="MobiDB-lite"/>
    </source>
</evidence>
<organism evidence="2 3">
    <name type="scientific">Penicillium angulare</name>
    <dbReference type="NCBI Taxonomy" id="116970"/>
    <lineage>
        <taxon>Eukaryota</taxon>
        <taxon>Fungi</taxon>
        <taxon>Dikarya</taxon>
        <taxon>Ascomycota</taxon>
        <taxon>Pezizomycotina</taxon>
        <taxon>Eurotiomycetes</taxon>
        <taxon>Eurotiomycetidae</taxon>
        <taxon>Eurotiales</taxon>
        <taxon>Aspergillaceae</taxon>
        <taxon>Penicillium</taxon>
    </lineage>
</organism>
<feature type="compositionally biased region" description="Basic residues" evidence="1">
    <location>
        <begin position="784"/>
        <end position="794"/>
    </location>
</feature>
<reference evidence="2" key="1">
    <citation type="submission" date="2022-11" db="EMBL/GenBank/DDBJ databases">
        <authorList>
            <person name="Petersen C."/>
        </authorList>
    </citation>
    <scope>NUCLEOTIDE SEQUENCE</scope>
    <source>
        <strain evidence="2">IBT 30069</strain>
    </source>
</reference>
<dbReference type="OrthoDB" id="4350039at2759"/>
<feature type="compositionally biased region" description="Low complexity" evidence="1">
    <location>
        <begin position="868"/>
        <end position="880"/>
    </location>
</feature>
<feature type="region of interest" description="Disordered" evidence="1">
    <location>
        <begin position="763"/>
        <end position="825"/>
    </location>
</feature>
<protein>
    <submittedName>
        <fullName evidence="2">Uncharacterized protein</fullName>
    </submittedName>
</protein>
<dbReference type="PANTHER" id="PTHR40788">
    <property type="entry name" value="CLR5 DOMAIN-CONTAINING PROTEIN-RELATED"/>
    <property type="match status" value="1"/>
</dbReference>
<feature type="compositionally biased region" description="Basic and acidic residues" evidence="1">
    <location>
        <begin position="810"/>
        <end position="825"/>
    </location>
</feature>
<dbReference type="AlphaFoldDB" id="A0A9W9EUT0"/>
<evidence type="ECO:0000313" key="2">
    <source>
        <dbReference type="EMBL" id="KAJ5088358.1"/>
    </source>
</evidence>
<name>A0A9W9EUT0_9EURO</name>
<reference evidence="2" key="2">
    <citation type="journal article" date="2023" name="IMA Fungus">
        <title>Comparative genomic study of the Penicillium genus elucidates a diverse pangenome and 15 lateral gene transfer events.</title>
        <authorList>
            <person name="Petersen C."/>
            <person name="Sorensen T."/>
            <person name="Nielsen M.R."/>
            <person name="Sondergaard T.E."/>
            <person name="Sorensen J.L."/>
            <person name="Fitzpatrick D.A."/>
            <person name="Frisvad J.C."/>
            <person name="Nielsen K.L."/>
        </authorList>
    </citation>
    <scope>NUCLEOTIDE SEQUENCE</scope>
    <source>
        <strain evidence="2">IBT 30069</strain>
    </source>
</reference>
<evidence type="ECO:0000313" key="3">
    <source>
        <dbReference type="Proteomes" id="UP001149165"/>
    </source>
</evidence>
<gene>
    <name evidence="2" type="ORF">N7456_011974</name>
</gene>
<proteinExistence type="predicted"/>